<dbReference type="Proteomes" id="UP000324767">
    <property type="component" value="Unassembled WGS sequence"/>
</dbReference>
<gene>
    <name evidence="3" type="ORF">FRX48_03918</name>
</gene>
<feature type="compositionally biased region" description="Polar residues" evidence="1">
    <location>
        <begin position="174"/>
        <end position="195"/>
    </location>
</feature>
<dbReference type="OrthoDB" id="8039805at2759"/>
<feature type="compositionally biased region" description="Acidic residues" evidence="1">
    <location>
        <begin position="87"/>
        <end position="100"/>
    </location>
</feature>
<dbReference type="Pfam" id="PF25597">
    <property type="entry name" value="SH3_retrovirus"/>
    <property type="match status" value="1"/>
</dbReference>
<accession>A0A5M8PVB8</accession>
<protein>
    <recommendedName>
        <fullName evidence="2">Retroviral polymerase SH3-like domain-containing protein</fullName>
    </recommendedName>
</protein>
<comment type="caution">
    <text evidence="3">The sequence shown here is derived from an EMBL/GenBank/DDBJ whole genome shotgun (WGS) entry which is preliminary data.</text>
</comment>
<dbReference type="EMBL" id="VXIT01000005">
    <property type="protein sequence ID" value="KAA6412925.1"/>
    <property type="molecule type" value="Genomic_DNA"/>
</dbReference>
<feature type="domain" description="Retroviral polymerase SH3-like" evidence="2">
    <location>
        <begin position="2"/>
        <end position="46"/>
    </location>
</feature>
<evidence type="ECO:0000313" key="3">
    <source>
        <dbReference type="EMBL" id="KAA6412925.1"/>
    </source>
</evidence>
<dbReference type="InterPro" id="IPR057670">
    <property type="entry name" value="SH3_retrovirus"/>
</dbReference>
<dbReference type="AlphaFoldDB" id="A0A5M8PVB8"/>
<name>A0A5M8PVB8_9LECA</name>
<evidence type="ECO:0000313" key="4">
    <source>
        <dbReference type="Proteomes" id="UP000324767"/>
    </source>
</evidence>
<feature type="region of interest" description="Disordered" evidence="1">
    <location>
        <begin position="167"/>
        <end position="195"/>
    </location>
</feature>
<sequence length="195" mass="21578">MAARAWKGMLLGYKGTNQYRIWDPINSKVHIRHDIVFNEAKSPHWDSLLTEAVGASDGFGIDVTDLILTEISLEKGNYDSTIQNFGSDDELDESDQEDNEASVGQDEHGSYTIDIDGSRIYDSIRVGPPAPQFSTTPPPSPSKRSGLRDLPRRTYGKQVVEGFARAAKAELRNDTPTTYKDANRSSSSRRNGLIS</sequence>
<feature type="compositionally biased region" description="Pro residues" evidence="1">
    <location>
        <begin position="128"/>
        <end position="141"/>
    </location>
</feature>
<organism evidence="3 4">
    <name type="scientific">Lasallia pustulata</name>
    <dbReference type="NCBI Taxonomy" id="136370"/>
    <lineage>
        <taxon>Eukaryota</taxon>
        <taxon>Fungi</taxon>
        <taxon>Dikarya</taxon>
        <taxon>Ascomycota</taxon>
        <taxon>Pezizomycotina</taxon>
        <taxon>Lecanoromycetes</taxon>
        <taxon>OSLEUM clade</taxon>
        <taxon>Umbilicariomycetidae</taxon>
        <taxon>Umbilicariales</taxon>
        <taxon>Umbilicariaceae</taxon>
        <taxon>Lasallia</taxon>
    </lineage>
</organism>
<evidence type="ECO:0000259" key="2">
    <source>
        <dbReference type="Pfam" id="PF25597"/>
    </source>
</evidence>
<evidence type="ECO:0000256" key="1">
    <source>
        <dbReference type="SAM" id="MobiDB-lite"/>
    </source>
</evidence>
<proteinExistence type="predicted"/>
<reference evidence="3 4" key="1">
    <citation type="submission" date="2019-09" db="EMBL/GenBank/DDBJ databases">
        <title>The hologenome of the rock-dwelling lichen Lasallia pustulata.</title>
        <authorList>
            <person name="Greshake Tzovaras B."/>
            <person name="Segers F."/>
            <person name="Bicker A."/>
            <person name="Dal Grande F."/>
            <person name="Otte J."/>
            <person name="Hankeln T."/>
            <person name="Schmitt I."/>
            <person name="Ebersberger I."/>
        </authorList>
    </citation>
    <scope>NUCLEOTIDE SEQUENCE [LARGE SCALE GENOMIC DNA]</scope>
    <source>
        <strain evidence="3">A1-1</strain>
    </source>
</reference>
<feature type="region of interest" description="Disordered" evidence="1">
    <location>
        <begin position="83"/>
        <end position="155"/>
    </location>
</feature>